<dbReference type="Proteomes" id="UP000186098">
    <property type="component" value="Unassembled WGS sequence"/>
</dbReference>
<dbReference type="InterPro" id="IPR036249">
    <property type="entry name" value="Thioredoxin-like_sf"/>
</dbReference>
<protein>
    <submittedName>
        <fullName evidence="1">Uncharacterized protein</fullName>
    </submittedName>
</protein>
<sequence>MTFARRRRGVAGRNTSGECAGGAGLGCGTALRAVLGPVLRAVLAALLLAIPALPARADLALVMFERPGCRWCARWNDEIAPIYPLTDAGRRAALLRHDISAALAPEWELERKVVFTPTFVVLEDGREMGRIEGYAGQDFFWGFLDQILETAGKDDDG</sequence>
<dbReference type="SUPFAM" id="SSF52833">
    <property type="entry name" value="Thioredoxin-like"/>
    <property type="match status" value="1"/>
</dbReference>
<dbReference type="STRING" id="407234.SAMN05421795_10135"/>
<name>A0A1N7JJ60_9RHOB</name>
<accession>A0A1N7JJ60</accession>
<gene>
    <name evidence="1" type="ORF">SAMN05421795_10135</name>
</gene>
<proteinExistence type="predicted"/>
<reference evidence="2" key="1">
    <citation type="submission" date="2017-01" db="EMBL/GenBank/DDBJ databases">
        <authorList>
            <person name="Varghese N."/>
            <person name="Submissions S."/>
        </authorList>
    </citation>
    <scope>NUCLEOTIDE SEQUENCE [LARGE SCALE GENOMIC DNA]</scope>
    <source>
        <strain evidence="2">DSM 18714</strain>
    </source>
</reference>
<evidence type="ECO:0000313" key="2">
    <source>
        <dbReference type="Proteomes" id="UP000186098"/>
    </source>
</evidence>
<dbReference type="Gene3D" id="3.40.30.10">
    <property type="entry name" value="Glutaredoxin"/>
    <property type="match status" value="1"/>
</dbReference>
<dbReference type="RefSeq" id="WP_328587650.1">
    <property type="nucleotide sequence ID" value="NZ_OBMN01000001.1"/>
</dbReference>
<dbReference type="EMBL" id="FTOM01000001">
    <property type="protein sequence ID" value="SIS49301.1"/>
    <property type="molecule type" value="Genomic_DNA"/>
</dbReference>
<evidence type="ECO:0000313" key="1">
    <source>
        <dbReference type="EMBL" id="SIS49301.1"/>
    </source>
</evidence>
<dbReference type="AlphaFoldDB" id="A0A1N7JJ60"/>
<organism evidence="1 2">
    <name type="scientific">Phaeovulum vinaykumarii</name>
    <dbReference type="NCBI Taxonomy" id="407234"/>
    <lineage>
        <taxon>Bacteria</taxon>
        <taxon>Pseudomonadati</taxon>
        <taxon>Pseudomonadota</taxon>
        <taxon>Alphaproteobacteria</taxon>
        <taxon>Rhodobacterales</taxon>
        <taxon>Paracoccaceae</taxon>
        <taxon>Phaeovulum</taxon>
    </lineage>
</organism>
<keyword evidence="2" id="KW-1185">Reference proteome</keyword>